<evidence type="ECO:0000313" key="5">
    <source>
        <dbReference type="Proteomes" id="UP000223370"/>
    </source>
</evidence>
<evidence type="ECO:0000256" key="2">
    <source>
        <dbReference type="ARBA" id="ARBA00022840"/>
    </source>
</evidence>
<dbReference type="PANTHER" id="PTHR32432">
    <property type="entry name" value="CELL DIVISION PROTEIN FTSA-RELATED"/>
    <property type="match status" value="1"/>
</dbReference>
<accession>A0A1Z5H513</accession>
<keyword evidence="3" id="KW-0143">Chaperone</keyword>
<dbReference type="InterPro" id="IPR013366">
    <property type="entry name" value="EutJ"/>
</dbReference>
<evidence type="ECO:0000256" key="3">
    <source>
        <dbReference type="ARBA" id="ARBA00023186"/>
    </source>
</evidence>
<name>A0A1Z5H513_9LACO</name>
<keyword evidence="5" id="KW-1185">Reference proteome</keyword>
<reference evidence="4 5" key="1">
    <citation type="submission" date="2015-11" db="EMBL/GenBank/DDBJ databases">
        <title>Draft genome sequences of new species of the genus Lactobacillus isolated from orchardgrass silage.</title>
        <authorList>
            <person name="Tohno M."/>
            <person name="Tanizawa Y."/>
            <person name="Arita M."/>
        </authorList>
    </citation>
    <scope>NUCLEOTIDE SEQUENCE [LARGE SCALE GENOMIC DNA]</scope>
    <source>
        <strain evidence="4 5">IWT5</strain>
    </source>
</reference>
<keyword evidence="1" id="KW-0547">Nucleotide-binding</keyword>
<evidence type="ECO:0000256" key="1">
    <source>
        <dbReference type="ARBA" id="ARBA00022741"/>
    </source>
</evidence>
<evidence type="ECO:0000313" key="4">
    <source>
        <dbReference type="EMBL" id="GAT18378.1"/>
    </source>
</evidence>
<dbReference type="NCBIfam" id="NF011660">
    <property type="entry name" value="PRK15080.1"/>
    <property type="match status" value="1"/>
</dbReference>
<dbReference type="InterPro" id="IPR050696">
    <property type="entry name" value="FtsA/MreB"/>
</dbReference>
<dbReference type="Pfam" id="PF00012">
    <property type="entry name" value="HSP70"/>
    <property type="match status" value="1"/>
</dbReference>
<protein>
    <submittedName>
        <fullName evidence="4">Ethanolamine utilization protein EutJ family protein</fullName>
    </submittedName>
</protein>
<dbReference type="PANTHER" id="PTHR32432:SF3">
    <property type="entry name" value="ETHANOLAMINE UTILIZATION PROTEIN EUTJ"/>
    <property type="match status" value="1"/>
</dbReference>
<dbReference type="Gene3D" id="3.30.420.40">
    <property type="match status" value="2"/>
</dbReference>
<dbReference type="InterPro" id="IPR013126">
    <property type="entry name" value="Hsp_70_fam"/>
</dbReference>
<dbReference type="GO" id="GO:0140662">
    <property type="term" value="F:ATP-dependent protein folding chaperone"/>
    <property type="evidence" value="ECO:0007669"/>
    <property type="project" value="InterPro"/>
</dbReference>
<dbReference type="OrthoDB" id="306538at2"/>
<dbReference type="EMBL" id="BCMJ01000002">
    <property type="protein sequence ID" value="GAT18378.1"/>
    <property type="molecule type" value="Genomic_DNA"/>
</dbReference>
<dbReference type="SUPFAM" id="SSF53067">
    <property type="entry name" value="Actin-like ATPase domain"/>
    <property type="match status" value="1"/>
</dbReference>
<dbReference type="InterPro" id="IPR043129">
    <property type="entry name" value="ATPase_NBD"/>
</dbReference>
<comment type="caution">
    <text evidence="4">The sequence shown here is derived from an EMBL/GenBank/DDBJ whole genome shotgun (WGS) entry which is preliminary data.</text>
</comment>
<dbReference type="GO" id="GO:0005524">
    <property type="term" value="F:ATP binding"/>
    <property type="evidence" value="ECO:0007669"/>
    <property type="project" value="UniProtKB-KW"/>
</dbReference>
<sequence>MAKNKNDVLTKANRQLKEFAKIVNSDHALRKVKPDEKLRVGVDLGTSSIVLTVLDENNNPIYGAFEYDHAVRDGMVVDYLESINILKRLKQKAESVLKTELTTACGAIPPNTGEGGKKVVANVIEAAELQCLNVVDEPTAAAKFLRISSGTVVDIGGGTTGISIFKNGKLTTVVDEATGGFHMTLVLAGAQKINQDKAELLKRDNSKEAEVFPIIRPVVEKMATITKNAAPDQLQKPVVVVGGATNFKDFIKAFSKTLKMDAVKPAFPQFVTPLGIAMYDHED</sequence>
<proteinExistence type="predicted"/>
<gene>
    <name evidence="4" type="ORF">IWT5_00652</name>
</gene>
<dbReference type="RefSeq" id="WP_098823887.1">
    <property type="nucleotide sequence ID" value="NZ_BCMJ01000002.1"/>
</dbReference>
<organism evidence="4 5">
    <name type="scientific">Secundilactobacillus silagincola</name>
    <dbReference type="NCBI Taxonomy" id="1714681"/>
    <lineage>
        <taxon>Bacteria</taxon>
        <taxon>Bacillati</taxon>
        <taxon>Bacillota</taxon>
        <taxon>Bacilli</taxon>
        <taxon>Lactobacillales</taxon>
        <taxon>Lactobacillaceae</taxon>
        <taxon>Secundilactobacillus</taxon>
    </lineage>
</organism>
<dbReference type="NCBIfam" id="TIGR02529">
    <property type="entry name" value="EutJ"/>
    <property type="match status" value="1"/>
</dbReference>
<dbReference type="Proteomes" id="UP000223370">
    <property type="component" value="Unassembled WGS sequence"/>
</dbReference>
<keyword evidence="2" id="KW-0067">ATP-binding</keyword>
<dbReference type="AlphaFoldDB" id="A0A1Z5H513"/>